<organism evidence="12 13">
    <name type="scientific">Ectocarpus siliculosus</name>
    <name type="common">Brown alga</name>
    <name type="synonym">Conferva siliculosa</name>
    <dbReference type="NCBI Taxonomy" id="2880"/>
    <lineage>
        <taxon>Eukaryota</taxon>
        <taxon>Sar</taxon>
        <taxon>Stramenopiles</taxon>
        <taxon>Ochrophyta</taxon>
        <taxon>PX clade</taxon>
        <taxon>Phaeophyceae</taxon>
        <taxon>Ectocarpales</taxon>
        <taxon>Ectocarpaceae</taxon>
        <taxon>Ectocarpus</taxon>
    </lineage>
</organism>
<dbReference type="EMBL" id="FN649752">
    <property type="protein sequence ID" value="CBJ28407.1"/>
    <property type="molecule type" value="Genomic_DNA"/>
</dbReference>
<dbReference type="SUPFAM" id="SSF51905">
    <property type="entry name" value="FAD/NAD(P)-binding domain"/>
    <property type="match status" value="1"/>
</dbReference>
<accession>D7FH29</accession>
<evidence type="ECO:0000313" key="12">
    <source>
        <dbReference type="EMBL" id="CBJ28407.1"/>
    </source>
</evidence>
<feature type="region of interest" description="Disordered" evidence="9">
    <location>
        <begin position="684"/>
        <end position="707"/>
    </location>
</feature>
<dbReference type="InterPro" id="IPR000537">
    <property type="entry name" value="UbiA_prenyltransferase"/>
</dbReference>
<dbReference type="Proteomes" id="UP000002630">
    <property type="component" value="Linkage Group LG27"/>
</dbReference>
<dbReference type="InterPro" id="IPR026046">
    <property type="entry name" value="UBIAD1"/>
</dbReference>
<evidence type="ECO:0000256" key="7">
    <source>
        <dbReference type="ARBA" id="ARBA00023033"/>
    </source>
</evidence>
<dbReference type="OMA" id="CIVYERR"/>
<dbReference type="GO" id="GO:0016020">
    <property type="term" value="C:membrane"/>
    <property type="evidence" value="ECO:0007669"/>
    <property type="project" value="UniProtKB-SubCell"/>
</dbReference>
<dbReference type="PANTHER" id="PTHR13789">
    <property type="entry name" value="MONOOXYGENASE"/>
    <property type="match status" value="1"/>
</dbReference>
<evidence type="ECO:0000313" key="13">
    <source>
        <dbReference type="Proteomes" id="UP000002630"/>
    </source>
</evidence>
<reference evidence="12 13" key="1">
    <citation type="journal article" date="2010" name="Nature">
        <title>The Ectocarpus genome and the independent evolution of multicellularity in brown algae.</title>
        <authorList>
            <person name="Cock J.M."/>
            <person name="Sterck L."/>
            <person name="Rouze P."/>
            <person name="Scornet D."/>
            <person name="Allen A.E."/>
            <person name="Amoutzias G."/>
            <person name="Anthouard V."/>
            <person name="Artiguenave F."/>
            <person name="Aury J.M."/>
            <person name="Badger J.H."/>
            <person name="Beszteri B."/>
            <person name="Billiau K."/>
            <person name="Bonnet E."/>
            <person name="Bothwell J.H."/>
            <person name="Bowler C."/>
            <person name="Boyen C."/>
            <person name="Brownlee C."/>
            <person name="Carrano C.J."/>
            <person name="Charrier B."/>
            <person name="Cho G.Y."/>
            <person name="Coelho S.M."/>
            <person name="Collen J."/>
            <person name="Corre E."/>
            <person name="Da Silva C."/>
            <person name="Delage L."/>
            <person name="Delaroque N."/>
            <person name="Dittami S.M."/>
            <person name="Doulbeau S."/>
            <person name="Elias M."/>
            <person name="Farnham G."/>
            <person name="Gachon C.M."/>
            <person name="Gschloessl B."/>
            <person name="Heesch S."/>
            <person name="Jabbari K."/>
            <person name="Jubin C."/>
            <person name="Kawai H."/>
            <person name="Kimura K."/>
            <person name="Kloareg B."/>
            <person name="Kupper F.C."/>
            <person name="Lang D."/>
            <person name="Le Bail A."/>
            <person name="Leblanc C."/>
            <person name="Lerouge P."/>
            <person name="Lohr M."/>
            <person name="Lopez P.J."/>
            <person name="Martens C."/>
            <person name="Maumus F."/>
            <person name="Michel G."/>
            <person name="Miranda-Saavedra D."/>
            <person name="Morales J."/>
            <person name="Moreau H."/>
            <person name="Motomura T."/>
            <person name="Nagasato C."/>
            <person name="Napoli C.A."/>
            <person name="Nelson D.R."/>
            <person name="Nyvall-Collen P."/>
            <person name="Peters A.F."/>
            <person name="Pommier C."/>
            <person name="Potin P."/>
            <person name="Poulain J."/>
            <person name="Quesneville H."/>
            <person name="Read B."/>
            <person name="Rensing S.A."/>
            <person name="Ritter A."/>
            <person name="Rousvoal S."/>
            <person name="Samanta M."/>
            <person name="Samson G."/>
            <person name="Schroeder D.C."/>
            <person name="Segurens B."/>
            <person name="Strittmatter M."/>
            <person name="Tonon T."/>
            <person name="Tregear J.W."/>
            <person name="Valentin K."/>
            <person name="von Dassow P."/>
            <person name="Yamagishi T."/>
            <person name="Van de Peer Y."/>
            <person name="Wincker P."/>
        </authorList>
    </citation>
    <scope>NUCLEOTIDE SEQUENCE [LARGE SCALE GENOMIC DNA]</scope>
    <source>
        <strain evidence="13">Ec32 / CCAP1310/4</strain>
    </source>
</reference>
<name>D7FH29_ECTSI</name>
<dbReference type="EMBL" id="FN647726">
    <property type="protein sequence ID" value="CBJ28407.1"/>
    <property type="molecule type" value="Genomic_DNA"/>
</dbReference>
<comment type="pathway">
    <text evidence="2">Quinol/quinone metabolism; menaquinone biosynthesis.</text>
</comment>
<dbReference type="PRINTS" id="PR00420">
    <property type="entry name" value="RNGMNOXGNASE"/>
</dbReference>
<feature type="transmembrane region" description="Helical" evidence="10">
    <location>
        <begin position="15"/>
        <end position="35"/>
    </location>
</feature>
<keyword evidence="13" id="KW-1185">Reference proteome</keyword>
<feature type="region of interest" description="Disordered" evidence="9">
    <location>
        <begin position="284"/>
        <end position="308"/>
    </location>
</feature>
<dbReference type="InterPro" id="IPR050493">
    <property type="entry name" value="FAD-dep_Monooxygenase_BioMet"/>
</dbReference>
<keyword evidence="7 12" id="KW-0503">Monooxygenase</keyword>
<dbReference type="InterPro" id="IPR002938">
    <property type="entry name" value="FAD-bd"/>
</dbReference>
<dbReference type="PANTHER" id="PTHR13789:SF309">
    <property type="entry name" value="PUTATIVE (AFU_ORTHOLOGUE AFUA_6G14510)-RELATED"/>
    <property type="match status" value="1"/>
</dbReference>
<evidence type="ECO:0000259" key="11">
    <source>
        <dbReference type="Pfam" id="PF01494"/>
    </source>
</evidence>
<dbReference type="InterPro" id="IPR044878">
    <property type="entry name" value="UbiA_sf"/>
</dbReference>
<dbReference type="CDD" id="cd13962">
    <property type="entry name" value="PT_UbiA_UBIAD1"/>
    <property type="match status" value="1"/>
</dbReference>
<comment type="subcellular location">
    <subcellularLocation>
        <location evidence="1">Membrane</location>
        <topology evidence="1">Multi-pass membrane protein</topology>
    </subcellularLocation>
</comment>
<dbReference type="AlphaFoldDB" id="D7FH29"/>
<dbReference type="eggNOG" id="KOG2614">
    <property type="taxonomic scope" value="Eukaryota"/>
</dbReference>
<dbReference type="InParanoid" id="D7FH29"/>
<evidence type="ECO:0000256" key="4">
    <source>
        <dbReference type="ARBA" id="ARBA00022692"/>
    </source>
</evidence>
<evidence type="ECO:0000256" key="5">
    <source>
        <dbReference type="ARBA" id="ARBA00022989"/>
    </source>
</evidence>
<dbReference type="GO" id="GO:0004659">
    <property type="term" value="F:prenyltransferase activity"/>
    <property type="evidence" value="ECO:0007669"/>
    <property type="project" value="InterPro"/>
</dbReference>
<gene>
    <name evidence="12" type="ORF">Esi_0104_0080</name>
</gene>
<protein>
    <submittedName>
        <fullName evidence="12">Flavoprotein Monooxygenase</fullName>
        <ecNumber evidence="12">1.14.14.1</ecNumber>
    </submittedName>
</protein>
<feature type="transmembrane region" description="Helical" evidence="10">
    <location>
        <begin position="47"/>
        <end position="66"/>
    </location>
</feature>
<dbReference type="STRING" id="2880.D7FH29"/>
<evidence type="ECO:0000256" key="6">
    <source>
        <dbReference type="ARBA" id="ARBA00023002"/>
    </source>
</evidence>
<feature type="compositionally biased region" description="Polar residues" evidence="9">
    <location>
        <begin position="284"/>
        <end position="297"/>
    </location>
</feature>
<evidence type="ECO:0000256" key="8">
    <source>
        <dbReference type="ARBA" id="ARBA00023136"/>
    </source>
</evidence>
<evidence type="ECO:0000256" key="1">
    <source>
        <dbReference type="ARBA" id="ARBA00004141"/>
    </source>
</evidence>
<evidence type="ECO:0000256" key="9">
    <source>
        <dbReference type="SAM" id="MobiDB-lite"/>
    </source>
</evidence>
<feature type="domain" description="FAD-binding" evidence="11">
    <location>
        <begin position="834"/>
        <end position="900"/>
    </location>
</feature>
<keyword evidence="3" id="KW-0474">Menaquinone biosynthesis</keyword>
<sequence length="964" mass="100919">MGALKLVLKLGRLKMTVFSAVTYGTAASVANLALLEAGSPSEFDAGLFLAGWAFVFFTQLVAHFLGEYYDLPSDKLNYYAGPLTGGSKVLVSGDITPGQCFALGYACAAAAGGILALVLPRRCLATGLALMFIAHQYSAPPFKCNHRGLGELTASLASNVLLPQFAALVQSASFEEALAPGLFHASLAVLVVPAFFLKLSLFLALNMADRRPDWLGAKYTLPVILGDEACSRMLGAFNVLAYASAACIFLLGLCPATTLAAILLSAPEALSIARAFNPSLTPGQLTRGCSTSPSKQTGEAAAGDSGKQQRPYRLEGLVVRVLKHGPGIVLAVFADTVLREAMAAGSAAAAATAEDSGIEGVSYWGSWLSGTLGVALSPSLAVRCLPLLPFVYLFFLSTPGKPAPPSNTATSTTAQQLASSSAGGWSSESAAAAAGAKEKERAAGVVVAGGGVGGLVLGACLQELGLPFEILEKSPNGEDVGGADIALWPAATKVLKELGVGSAADSAAGDDGDDDFVDLADFWGRKTYPVRFVRICKVDKNGVKKQQQKPSSPAAAAPETVLTTVDMDAVVTGEGEPFRLVSRKAVMSALLPLINRGRLRRGVRVVKAEQSTPPGETTATVHIVPAAAAAAGGGGVGGSGGSNNSSAAERVECRVLVGADGIHSMCRVEVSAAAARLSSWGYNDGSRPASEAPAGVPPSPRAKGVRDGGEVCYRGVLDLRDGAPAAAAAGLRSVFEEDEEARPGSMSVVYGDRIRFSWGFIDGTGETGYWFVKQLTGTKHDRSGSGGEGDQKAGARGDARLLAKRWPEPLRTLAEMTGEECSYVHRIQDRPPIDRWSSGNITLLGDACHPATPNNGQGACMAIEDALVLATLLAEHWERPDGHVEAFYLYERARLTHTRRVQGESRKQMKLGQLTNPAGIWLRELVIGALPASFLQKKLRAANVFDIDPWLDRFRALKAERQRA</sequence>
<dbReference type="GO" id="GO:0071949">
    <property type="term" value="F:FAD binding"/>
    <property type="evidence" value="ECO:0007669"/>
    <property type="project" value="InterPro"/>
</dbReference>
<keyword evidence="4 10" id="KW-0812">Transmembrane</keyword>
<dbReference type="EC" id="1.14.14.1" evidence="12"/>
<dbReference type="GO" id="GO:0009234">
    <property type="term" value="P:menaquinone biosynthetic process"/>
    <property type="evidence" value="ECO:0007669"/>
    <property type="project" value="UniProtKB-UniPathway"/>
</dbReference>
<dbReference type="UniPathway" id="UPA00079"/>
<feature type="transmembrane region" description="Helical" evidence="10">
    <location>
        <begin position="239"/>
        <end position="264"/>
    </location>
</feature>
<dbReference type="Pfam" id="PF01040">
    <property type="entry name" value="UbiA"/>
    <property type="match status" value="1"/>
</dbReference>
<feature type="transmembrane region" description="Helical" evidence="10">
    <location>
        <begin position="182"/>
        <end position="205"/>
    </location>
</feature>
<dbReference type="OrthoDB" id="195762at2759"/>
<dbReference type="Gene3D" id="3.50.50.60">
    <property type="entry name" value="FAD/NAD(P)-binding domain"/>
    <property type="match status" value="1"/>
</dbReference>
<evidence type="ECO:0000256" key="10">
    <source>
        <dbReference type="SAM" id="Phobius"/>
    </source>
</evidence>
<dbReference type="GO" id="GO:0016712">
    <property type="term" value="F:oxidoreductase activity, acting on paired donors, with incorporation or reduction of molecular oxygen, reduced flavin or flavoprotein as one donor, and incorporation of one atom of oxygen"/>
    <property type="evidence" value="ECO:0007669"/>
    <property type="project" value="UniProtKB-EC"/>
</dbReference>
<keyword evidence="5 10" id="KW-1133">Transmembrane helix</keyword>
<evidence type="ECO:0000256" key="3">
    <source>
        <dbReference type="ARBA" id="ARBA00022428"/>
    </source>
</evidence>
<keyword evidence="6 12" id="KW-0560">Oxidoreductase</keyword>
<proteinExistence type="predicted"/>
<dbReference type="Gene3D" id="1.10.357.140">
    <property type="entry name" value="UbiA prenyltransferase"/>
    <property type="match status" value="1"/>
</dbReference>
<dbReference type="InterPro" id="IPR036188">
    <property type="entry name" value="FAD/NAD-bd_sf"/>
</dbReference>
<keyword evidence="8 10" id="KW-0472">Membrane</keyword>
<evidence type="ECO:0000256" key="2">
    <source>
        <dbReference type="ARBA" id="ARBA00004863"/>
    </source>
</evidence>
<dbReference type="Pfam" id="PF01494">
    <property type="entry name" value="FAD_binding_3"/>
    <property type="match status" value="1"/>
</dbReference>